<dbReference type="GO" id="GO:0022857">
    <property type="term" value="F:transmembrane transporter activity"/>
    <property type="evidence" value="ECO:0007669"/>
    <property type="project" value="InterPro"/>
</dbReference>
<dbReference type="PANTHER" id="PTHR45649:SF27">
    <property type="entry name" value="CHOLINE TRANSPORTER (EUROFUNG)"/>
    <property type="match status" value="1"/>
</dbReference>
<sequence>MSILSPEEKITQGVSEKPVQNIEIADISQFTYPTEQPVVKLQKQFSLISAINAGIVTGNTWTALGGAIVASLGNGGMGALIYEFIAVSICYWFIAASIAELTSAIPASGGVYHWASITPGPKFGRVCGWFAGWLDFFAWVFGVAANCNMIGTMVVYAYGMFHPETTLQAWQIFIVLIIICWICCFIVMFGNKALPIINNIGSFLMLGGWFVTVIVCAVMPSKNGHDYATNKQVWQSWNNQTGYKNAEGFVFLAGMLNGAFAVGTPDCITHLAEEIPDAARNLPKVLFWQILVGFLTAFFYMISMFYSIHDLDAVFNADSYCPLGDIYLQSTGSKGGALGLLIVIILPIFCATIGCLVTSSRTLYALARDNAAPFSNQIGSISPKWKSPMWATFICGIISTCLGAIYIGSAEAFNAFVGSFVLLTTSSFFLSIFPHILTKRKNIKRGPFWLGKFGYFINIVSCVYIVVFFVIYCFPYTLPVVADEMNYTSVMTCGLALLVTIWWFIHGRKNYSGPKIVYENDASDDANDKTIVLDTEAGSISSS</sequence>
<dbReference type="PIRSF" id="PIRSF006060">
    <property type="entry name" value="AA_transporter"/>
    <property type="match status" value="1"/>
</dbReference>
<feature type="transmembrane region" description="Helical" evidence="6">
    <location>
        <begin position="453"/>
        <end position="474"/>
    </location>
</feature>
<dbReference type="Pfam" id="PF13520">
    <property type="entry name" value="AA_permease_2"/>
    <property type="match status" value="1"/>
</dbReference>
<evidence type="ECO:0000256" key="3">
    <source>
        <dbReference type="ARBA" id="ARBA00022692"/>
    </source>
</evidence>
<keyword evidence="3 6" id="KW-0812">Transmembrane</keyword>
<feature type="transmembrane region" description="Helical" evidence="6">
    <location>
        <begin position="486"/>
        <end position="505"/>
    </location>
</feature>
<feature type="transmembrane region" description="Helical" evidence="6">
    <location>
        <begin position="47"/>
        <end position="72"/>
    </location>
</feature>
<dbReference type="AlphaFoldDB" id="A0A376BBT7"/>
<feature type="transmembrane region" description="Helical" evidence="6">
    <location>
        <begin position="389"/>
        <end position="407"/>
    </location>
</feature>
<dbReference type="InterPro" id="IPR002293">
    <property type="entry name" value="AA/rel_permease1"/>
</dbReference>
<evidence type="ECO:0000313" key="7">
    <source>
        <dbReference type="EMBL" id="SSD62153.1"/>
    </source>
</evidence>
<name>A0A376BBT7_9ASCO</name>
<evidence type="ECO:0000256" key="1">
    <source>
        <dbReference type="ARBA" id="ARBA00004141"/>
    </source>
</evidence>
<keyword evidence="8" id="KW-1185">Reference proteome</keyword>
<dbReference type="PANTHER" id="PTHR45649">
    <property type="entry name" value="AMINO-ACID PERMEASE BAT1"/>
    <property type="match status" value="1"/>
</dbReference>
<feature type="transmembrane region" description="Helical" evidence="6">
    <location>
        <begin position="285"/>
        <end position="308"/>
    </location>
</feature>
<dbReference type="GO" id="GO:0016020">
    <property type="term" value="C:membrane"/>
    <property type="evidence" value="ECO:0007669"/>
    <property type="project" value="UniProtKB-SubCell"/>
</dbReference>
<reference evidence="8" key="1">
    <citation type="submission" date="2018-06" db="EMBL/GenBank/DDBJ databases">
        <authorList>
            <person name="Guldener U."/>
        </authorList>
    </citation>
    <scope>NUCLEOTIDE SEQUENCE [LARGE SCALE GENOMIC DNA]</scope>
    <source>
        <strain evidence="8">UTAD17</strain>
    </source>
</reference>
<evidence type="ECO:0000256" key="4">
    <source>
        <dbReference type="ARBA" id="ARBA00022989"/>
    </source>
</evidence>
<evidence type="ECO:0000313" key="8">
    <source>
        <dbReference type="Proteomes" id="UP000262825"/>
    </source>
</evidence>
<keyword evidence="5 6" id="KW-0472">Membrane</keyword>
<feature type="transmembrane region" description="Helical" evidence="6">
    <location>
        <begin position="413"/>
        <end position="433"/>
    </location>
</feature>
<keyword evidence="2" id="KW-0813">Transport</keyword>
<feature type="transmembrane region" description="Helical" evidence="6">
    <location>
        <begin position="337"/>
        <end position="358"/>
    </location>
</feature>
<protein>
    <submittedName>
        <fullName evidence="7">Related to choline transport protein</fullName>
    </submittedName>
</protein>
<evidence type="ECO:0000256" key="2">
    <source>
        <dbReference type="ARBA" id="ARBA00022448"/>
    </source>
</evidence>
<dbReference type="EMBL" id="UFAJ01001194">
    <property type="protein sequence ID" value="SSD62153.1"/>
    <property type="molecule type" value="Genomic_DNA"/>
</dbReference>
<feature type="transmembrane region" description="Helical" evidence="6">
    <location>
        <begin position="170"/>
        <end position="190"/>
    </location>
</feature>
<dbReference type="VEuPathDB" id="FungiDB:SCODWIG_03915"/>
<feature type="transmembrane region" description="Helical" evidence="6">
    <location>
        <begin position="136"/>
        <end position="158"/>
    </location>
</feature>
<comment type="subcellular location">
    <subcellularLocation>
        <location evidence="1">Membrane</location>
        <topology evidence="1">Multi-pass membrane protein</topology>
    </subcellularLocation>
</comment>
<feature type="transmembrane region" description="Helical" evidence="6">
    <location>
        <begin position="196"/>
        <end position="218"/>
    </location>
</feature>
<feature type="transmembrane region" description="Helical" evidence="6">
    <location>
        <begin position="79"/>
        <end position="99"/>
    </location>
</feature>
<keyword evidence="4 6" id="KW-1133">Transmembrane helix</keyword>
<proteinExistence type="predicted"/>
<organism evidence="7 8">
    <name type="scientific">Saccharomycodes ludwigii</name>
    <dbReference type="NCBI Taxonomy" id="36035"/>
    <lineage>
        <taxon>Eukaryota</taxon>
        <taxon>Fungi</taxon>
        <taxon>Dikarya</taxon>
        <taxon>Ascomycota</taxon>
        <taxon>Saccharomycotina</taxon>
        <taxon>Saccharomycetes</taxon>
        <taxon>Saccharomycodales</taxon>
        <taxon>Saccharomycodaceae</taxon>
        <taxon>Saccharomycodes</taxon>
    </lineage>
</organism>
<dbReference type="Proteomes" id="UP000262825">
    <property type="component" value="Unassembled WGS sequence"/>
</dbReference>
<accession>A0A376BBT7</accession>
<dbReference type="Gene3D" id="1.20.1740.10">
    <property type="entry name" value="Amino acid/polyamine transporter I"/>
    <property type="match status" value="1"/>
</dbReference>
<evidence type="ECO:0000256" key="5">
    <source>
        <dbReference type="ARBA" id="ARBA00023136"/>
    </source>
</evidence>
<gene>
    <name evidence="7" type="ORF">SCODWIG_03915</name>
</gene>
<evidence type="ECO:0000256" key="6">
    <source>
        <dbReference type="SAM" id="Phobius"/>
    </source>
</evidence>